<evidence type="ECO:0000256" key="1">
    <source>
        <dbReference type="SAM" id="MobiDB-lite"/>
    </source>
</evidence>
<dbReference type="EMBL" id="CWQY01000156">
    <property type="protein sequence ID" value="CSD55927.1"/>
    <property type="molecule type" value="Genomic_DNA"/>
</dbReference>
<organism evidence="2 3">
    <name type="scientific">Vibrio cholerae</name>
    <dbReference type="NCBI Taxonomy" id="666"/>
    <lineage>
        <taxon>Bacteria</taxon>
        <taxon>Pseudomonadati</taxon>
        <taxon>Pseudomonadota</taxon>
        <taxon>Gammaproteobacteria</taxon>
        <taxon>Vibrionales</taxon>
        <taxon>Vibrionaceae</taxon>
        <taxon>Vibrio</taxon>
    </lineage>
</organism>
<evidence type="ECO:0000313" key="2">
    <source>
        <dbReference type="EMBL" id="CSD55927.1"/>
    </source>
</evidence>
<name>A0A656AZE8_VIBCL</name>
<feature type="region of interest" description="Disordered" evidence="1">
    <location>
        <begin position="1"/>
        <end position="26"/>
    </location>
</feature>
<dbReference type="Proteomes" id="UP000041770">
    <property type="component" value="Unassembled WGS sequence"/>
</dbReference>
<reference evidence="2 3" key="1">
    <citation type="submission" date="2015-07" db="EMBL/GenBank/DDBJ databases">
        <authorList>
            <consortium name="Pathogen Informatics"/>
        </authorList>
    </citation>
    <scope>NUCLEOTIDE SEQUENCE [LARGE SCALE GENOMIC DNA]</scope>
    <source>
        <strain evidence="2 3">A316</strain>
    </source>
</reference>
<proteinExistence type="predicted"/>
<evidence type="ECO:0000313" key="3">
    <source>
        <dbReference type="Proteomes" id="UP000041770"/>
    </source>
</evidence>
<accession>A0A656AZE8</accession>
<feature type="compositionally biased region" description="Basic residues" evidence="1">
    <location>
        <begin position="1"/>
        <end position="10"/>
    </location>
</feature>
<sequence>MFTSRRKSKSQRSLTKGAAHFAAAEKRMRGTQVRQNFLTSVAKLAIKSIGFKGRGV</sequence>
<dbReference type="AlphaFoldDB" id="A0A656AZE8"/>
<gene>
    <name evidence="2" type="ORF">ERS013200_04387</name>
</gene>
<protein>
    <submittedName>
        <fullName evidence="2">Uncharacterized protein</fullName>
    </submittedName>
</protein>